<feature type="transmembrane region" description="Helical" evidence="1">
    <location>
        <begin position="137"/>
        <end position="159"/>
    </location>
</feature>
<name>A0A286U0V9_9BACT</name>
<proteinExistence type="predicted"/>
<gene>
    <name evidence="2" type="ORF">SCALIN_C27_0188</name>
</gene>
<organism evidence="2 3">
    <name type="scientific">Candidatus Scalindua japonica</name>
    <dbReference type="NCBI Taxonomy" id="1284222"/>
    <lineage>
        <taxon>Bacteria</taxon>
        <taxon>Pseudomonadati</taxon>
        <taxon>Planctomycetota</taxon>
        <taxon>Candidatus Brocadiia</taxon>
        <taxon>Candidatus Brocadiales</taxon>
        <taxon>Candidatus Scalinduaceae</taxon>
        <taxon>Candidatus Scalindua</taxon>
    </lineage>
</organism>
<comment type="caution">
    <text evidence="2">The sequence shown here is derived from an EMBL/GenBank/DDBJ whole genome shotgun (WGS) entry which is preliminary data.</text>
</comment>
<dbReference type="EMBL" id="BAOS01000027">
    <property type="protein sequence ID" value="GAX61789.1"/>
    <property type="molecule type" value="Genomic_DNA"/>
</dbReference>
<evidence type="ECO:0000313" key="2">
    <source>
        <dbReference type="EMBL" id="GAX61789.1"/>
    </source>
</evidence>
<feature type="transmembrane region" description="Helical" evidence="1">
    <location>
        <begin position="12"/>
        <end position="36"/>
    </location>
</feature>
<accession>A0A286U0V9</accession>
<feature type="transmembrane region" description="Helical" evidence="1">
    <location>
        <begin position="56"/>
        <end position="76"/>
    </location>
</feature>
<keyword evidence="3" id="KW-1185">Reference proteome</keyword>
<keyword evidence="1" id="KW-0812">Transmembrane</keyword>
<keyword evidence="1" id="KW-0472">Membrane</keyword>
<dbReference type="Proteomes" id="UP000218542">
    <property type="component" value="Unassembled WGS sequence"/>
</dbReference>
<feature type="transmembrane region" description="Helical" evidence="1">
    <location>
        <begin position="97"/>
        <end position="117"/>
    </location>
</feature>
<dbReference type="AlphaFoldDB" id="A0A286U0V9"/>
<dbReference type="OrthoDB" id="9840637at2"/>
<sequence length="160" mass="17806">MMLYKLIIINHWLHLSAAALLAGGMIFLVAILRPVLGRSSSVSGIGAFSNSVHDRFRIYVGMLIGVLIITGIFNSIDGIMSVTEEHLKSGYKVLVRIKILLAVCLFIIYGVNAFLIKEDKTEEDCSCLVKPPVYKKILQAFALILVFVILFLAASLRFYR</sequence>
<reference evidence="3" key="1">
    <citation type="journal article" date="2017" name="Environ. Microbiol. Rep.">
        <title>Genetic Diversity of Marine Anaerobic Ammonium-Oxidizing Bacteria as Revealed by Genomic and Proteomic Analyses of 'Candidatus Scalindua japonica'.</title>
        <authorList>
            <person name="Oshiki M."/>
            <person name="Mizuto K."/>
            <person name="Kimura Z."/>
            <person name="Kindaichi T."/>
            <person name="Satoh H."/>
            <person name="Okabe S."/>
        </authorList>
    </citation>
    <scope>NUCLEOTIDE SEQUENCE [LARGE SCALE GENOMIC DNA]</scope>
    <source>
        <strain evidence="3">husup-a2</strain>
    </source>
</reference>
<dbReference type="RefSeq" id="WP_096895153.1">
    <property type="nucleotide sequence ID" value="NZ_BAOS01000027.1"/>
</dbReference>
<keyword evidence="1" id="KW-1133">Transmembrane helix</keyword>
<protein>
    <recommendedName>
        <fullName evidence="4">Copper resistance protein D domain-containing protein</fullName>
    </recommendedName>
</protein>
<evidence type="ECO:0008006" key="4">
    <source>
        <dbReference type="Google" id="ProtNLM"/>
    </source>
</evidence>
<evidence type="ECO:0000313" key="3">
    <source>
        <dbReference type="Proteomes" id="UP000218542"/>
    </source>
</evidence>
<evidence type="ECO:0000256" key="1">
    <source>
        <dbReference type="SAM" id="Phobius"/>
    </source>
</evidence>